<dbReference type="Ensembl" id="ENSSVLT00005032942.1">
    <property type="protein sequence ID" value="ENSSVLP00005029662.1"/>
    <property type="gene ID" value="ENSSVLG00005023389.1"/>
</dbReference>
<dbReference type="Gene3D" id="2.10.60.10">
    <property type="entry name" value="CD59"/>
    <property type="match status" value="1"/>
</dbReference>
<dbReference type="InterPro" id="IPR045860">
    <property type="entry name" value="Snake_toxin-like_sf"/>
</dbReference>
<reference evidence="3" key="2">
    <citation type="submission" date="2025-08" db="UniProtKB">
        <authorList>
            <consortium name="Ensembl"/>
        </authorList>
    </citation>
    <scope>IDENTIFICATION</scope>
</reference>
<reference evidence="3" key="3">
    <citation type="submission" date="2025-09" db="UniProtKB">
        <authorList>
            <consortium name="Ensembl"/>
        </authorList>
    </citation>
    <scope>IDENTIFICATION</scope>
</reference>
<organism evidence="3 4">
    <name type="scientific">Sciurus vulgaris</name>
    <name type="common">Eurasian red squirrel</name>
    <dbReference type="NCBI Taxonomy" id="55149"/>
    <lineage>
        <taxon>Eukaryota</taxon>
        <taxon>Metazoa</taxon>
        <taxon>Chordata</taxon>
        <taxon>Craniata</taxon>
        <taxon>Vertebrata</taxon>
        <taxon>Euteleostomi</taxon>
        <taxon>Mammalia</taxon>
        <taxon>Eutheria</taxon>
        <taxon>Euarchontoglires</taxon>
        <taxon>Glires</taxon>
        <taxon>Rodentia</taxon>
        <taxon>Sciuromorpha</taxon>
        <taxon>Sciuridae</taxon>
        <taxon>Sciurinae</taxon>
        <taxon>Sciurini</taxon>
        <taxon>Sciurus</taxon>
    </lineage>
</organism>
<feature type="signal peptide" evidence="1">
    <location>
        <begin position="1"/>
        <end position="18"/>
    </location>
</feature>
<dbReference type="SMART" id="SM00134">
    <property type="entry name" value="LU"/>
    <property type="match status" value="1"/>
</dbReference>
<evidence type="ECO:0000313" key="4">
    <source>
        <dbReference type="Proteomes" id="UP000694564"/>
    </source>
</evidence>
<dbReference type="InterPro" id="IPR052874">
    <property type="entry name" value="Sperm-ZP_regulatory"/>
</dbReference>
<proteinExistence type="predicted"/>
<keyword evidence="4" id="KW-1185">Reference proteome</keyword>
<sequence length="166" mass="18609">DTMPLFLLLIVGLPLVESNVTSVTNVTKAVPALWTFNVNCHECVAENTFDCSRVRTCQYHVRRCMTVAARVSPRLLIVYKNCTGNCSFVYAAEQPPETPRRPPRNQFYFANCCNGMNCNSGGPTNIERDIYLPEALEEEILPESAYLGEPEFFLSFASIIVSNIMT</sequence>
<accession>A0A8D2DQE4</accession>
<protein>
    <recommendedName>
        <fullName evidence="2">UPAR/Ly6 domain-containing protein</fullName>
    </recommendedName>
</protein>
<dbReference type="Proteomes" id="UP000694564">
    <property type="component" value="Chromosome 1"/>
</dbReference>
<evidence type="ECO:0000313" key="3">
    <source>
        <dbReference type="Ensembl" id="ENSSVLP00005029662.1"/>
    </source>
</evidence>
<dbReference type="SUPFAM" id="SSF57302">
    <property type="entry name" value="Snake toxin-like"/>
    <property type="match status" value="1"/>
</dbReference>
<dbReference type="PANTHER" id="PTHR15049">
    <property type="entry name" value="GLYCOSYL-PHOSPHATIDYLINOSITOL-ANCHORED MOLECULE-LIKE PROTEIN-RELATED"/>
    <property type="match status" value="1"/>
</dbReference>
<evidence type="ECO:0000259" key="2">
    <source>
        <dbReference type="SMART" id="SM00134"/>
    </source>
</evidence>
<keyword evidence="1" id="KW-0732">Signal</keyword>
<reference evidence="3" key="1">
    <citation type="submission" date="2020-06" db="EMBL/GenBank/DDBJ databases">
        <authorList>
            <consortium name="Wellcome Sanger Institute Data Sharing"/>
        </authorList>
    </citation>
    <scope>NUCLEOTIDE SEQUENCE [LARGE SCALE GENOMIC DNA]</scope>
</reference>
<name>A0A8D2DQE4_SCIVU</name>
<evidence type="ECO:0000256" key="1">
    <source>
        <dbReference type="SAM" id="SignalP"/>
    </source>
</evidence>
<feature type="chain" id="PRO_5034130941" description="UPAR/Ly6 domain-containing protein" evidence="1">
    <location>
        <begin position="19"/>
        <end position="166"/>
    </location>
</feature>
<feature type="domain" description="UPAR/Ly6" evidence="2">
    <location>
        <begin position="38"/>
        <end position="133"/>
    </location>
</feature>
<dbReference type="OrthoDB" id="9837583at2759"/>
<dbReference type="InterPro" id="IPR016054">
    <property type="entry name" value="LY6_UPA_recep-like"/>
</dbReference>
<dbReference type="GeneTree" id="ENSGT00940000159966"/>
<dbReference type="PANTHER" id="PTHR15049:SF2">
    <property type="entry name" value="GLYCOSYL-PHOSPHATIDYLINOSITOL-ANCHORED MOLECULE-LIKE PROTEIN"/>
    <property type="match status" value="1"/>
</dbReference>
<dbReference type="AlphaFoldDB" id="A0A8D2DQE4"/>